<evidence type="ECO:0000256" key="1">
    <source>
        <dbReference type="SAM" id="MobiDB-lite"/>
    </source>
</evidence>
<reference evidence="2" key="1">
    <citation type="journal article" date="2021" name="J. Hered.">
        <title>Genome Assembly of Salicaceae Populus deltoides (Eastern Cottonwood) I-69 Based on Nanopore Sequencing and Hi-C Technologies.</title>
        <authorList>
            <person name="Bai S."/>
            <person name="Wu H."/>
            <person name="Zhang J."/>
            <person name="Pan Z."/>
            <person name="Zhao W."/>
            <person name="Li Z."/>
            <person name="Tong C."/>
        </authorList>
    </citation>
    <scope>NUCLEOTIDE SEQUENCE</scope>
    <source>
        <tissue evidence="2">Leaf</tissue>
    </source>
</reference>
<dbReference type="EMBL" id="JACEGQ020000002">
    <property type="protein sequence ID" value="KAH8517674.1"/>
    <property type="molecule type" value="Genomic_DNA"/>
</dbReference>
<dbReference type="AlphaFoldDB" id="A0A8T2ZJA7"/>
<sequence length="301" mass="31145">MSGPKGVAGWVHIRTERGLSPSQSGPKMVSGVGPSMSGPKRVGGWGLKGFGWGLESDPRGLGLGPSVSGPKIGLGVGPCPDLMRYVFGSLRVQTQEGLSLGTSVSGANMSWGWGGGPDPTVFGFGSFGFGFGVEFDPRGLGLGWVKSSYPRGLGSAVGPKINLGMVPSIVEPKRVGVWLCGRTQGGLGFGPFVSGPNGVGVRVLPCPDPNGCGMSLESDPGGLSLGSTSGPKMGFGVGPSLPGPKRVGGWIRGRTQWGWGLGPSVAKPKSVWVGFWVCIRTQDIWVWTPDPTERGLYQQTH</sequence>
<dbReference type="Proteomes" id="UP000807159">
    <property type="component" value="Chromosome 2"/>
</dbReference>
<evidence type="ECO:0000313" key="2">
    <source>
        <dbReference type="EMBL" id="KAH8517674.1"/>
    </source>
</evidence>
<evidence type="ECO:0000313" key="3">
    <source>
        <dbReference type="Proteomes" id="UP000807159"/>
    </source>
</evidence>
<protein>
    <submittedName>
        <fullName evidence="2">Uncharacterized protein</fullName>
    </submittedName>
</protein>
<name>A0A8T2ZJA7_POPDE</name>
<gene>
    <name evidence="2" type="ORF">H0E87_005554</name>
</gene>
<proteinExistence type="predicted"/>
<feature type="region of interest" description="Disordered" evidence="1">
    <location>
        <begin position="16"/>
        <end position="35"/>
    </location>
</feature>
<comment type="caution">
    <text evidence="2">The sequence shown here is derived from an EMBL/GenBank/DDBJ whole genome shotgun (WGS) entry which is preliminary data.</text>
</comment>
<accession>A0A8T2ZJA7</accession>
<organism evidence="2 3">
    <name type="scientific">Populus deltoides</name>
    <name type="common">Eastern poplar</name>
    <name type="synonym">Eastern cottonwood</name>
    <dbReference type="NCBI Taxonomy" id="3696"/>
    <lineage>
        <taxon>Eukaryota</taxon>
        <taxon>Viridiplantae</taxon>
        <taxon>Streptophyta</taxon>
        <taxon>Embryophyta</taxon>
        <taxon>Tracheophyta</taxon>
        <taxon>Spermatophyta</taxon>
        <taxon>Magnoliopsida</taxon>
        <taxon>eudicotyledons</taxon>
        <taxon>Gunneridae</taxon>
        <taxon>Pentapetalae</taxon>
        <taxon>rosids</taxon>
        <taxon>fabids</taxon>
        <taxon>Malpighiales</taxon>
        <taxon>Salicaceae</taxon>
        <taxon>Saliceae</taxon>
        <taxon>Populus</taxon>
    </lineage>
</organism>
<keyword evidence="3" id="KW-1185">Reference proteome</keyword>